<evidence type="ECO:0000256" key="5">
    <source>
        <dbReference type="PROSITE-ProRule" id="PRU01091"/>
    </source>
</evidence>
<organism evidence="8 9">
    <name type="scientific">Actinophytocola xinjiangensis</name>
    <dbReference type="NCBI Taxonomy" id="485602"/>
    <lineage>
        <taxon>Bacteria</taxon>
        <taxon>Bacillati</taxon>
        <taxon>Actinomycetota</taxon>
        <taxon>Actinomycetes</taxon>
        <taxon>Pseudonocardiales</taxon>
        <taxon>Pseudonocardiaceae</taxon>
    </lineage>
</organism>
<evidence type="ECO:0000259" key="7">
    <source>
        <dbReference type="PROSITE" id="PS51755"/>
    </source>
</evidence>
<dbReference type="SMART" id="SM00862">
    <property type="entry name" value="Trans_reg_C"/>
    <property type="match status" value="1"/>
</dbReference>
<evidence type="ECO:0000256" key="1">
    <source>
        <dbReference type="ARBA" id="ARBA00005820"/>
    </source>
</evidence>
<evidence type="ECO:0000256" key="3">
    <source>
        <dbReference type="ARBA" id="ARBA00023125"/>
    </source>
</evidence>
<keyword evidence="9" id="KW-1185">Reference proteome</keyword>
<comment type="similarity">
    <text evidence="1">Belongs to the AfsR/DnrI/RedD regulatory family.</text>
</comment>
<dbReference type="InterPro" id="IPR001867">
    <property type="entry name" value="OmpR/PhoB-type_DNA-bd"/>
</dbReference>
<dbReference type="Gene3D" id="1.10.10.10">
    <property type="entry name" value="Winged helix-like DNA-binding domain superfamily/Winged helix DNA-binding domain"/>
    <property type="match status" value="1"/>
</dbReference>
<proteinExistence type="inferred from homology"/>
<feature type="compositionally biased region" description="Pro residues" evidence="6">
    <location>
        <begin position="243"/>
        <end position="260"/>
    </location>
</feature>
<evidence type="ECO:0000256" key="6">
    <source>
        <dbReference type="SAM" id="MobiDB-lite"/>
    </source>
</evidence>
<feature type="DNA-binding region" description="OmpR/PhoB-type" evidence="5">
    <location>
        <begin position="1"/>
        <end position="92"/>
    </location>
</feature>
<dbReference type="CDD" id="cd15831">
    <property type="entry name" value="BTAD"/>
    <property type="match status" value="1"/>
</dbReference>
<dbReference type="PANTHER" id="PTHR35807:SF1">
    <property type="entry name" value="TRANSCRIPTIONAL REGULATOR REDD"/>
    <property type="match status" value="1"/>
</dbReference>
<dbReference type="SUPFAM" id="SSF46894">
    <property type="entry name" value="C-terminal effector domain of the bipartite response regulators"/>
    <property type="match status" value="1"/>
</dbReference>
<keyword evidence="2" id="KW-0805">Transcription regulation</keyword>
<evidence type="ECO:0000313" key="8">
    <source>
        <dbReference type="EMBL" id="OLF14031.1"/>
    </source>
</evidence>
<keyword evidence="3 5" id="KW-0238">DNA-binding</keyword>
<dbReference type="GO" id="GO:0003677">
    <property type="term" value="F:DNA binding"/>
    <property type="evidence" value="ECO:0007669"/>
    <property type="project" value="UniProtKB-UniRule"/>
</dbReference>
<comment type="caution">
    <text evidence="8">The sequence shown here is derived from an EMBL/GenBank/DDBJ whole genome shotgun (WGS) entry which is preliminary data.</text>
</comment>
<dbReference type="EMBL" id="MSIF01000001">
    <property type="protein sequence ID" value="OLF14031.1"/>
    <property type="molecule type" value="Genomic_DNA"/>
</dbReference>
<feature type="domain" description="OmpR/PhoB-type" evidence="7">
    <location>
        <begin position="1"/>
        <end position="92"/>
    </location>
</feature>
<dbReference type="InterPro" id="IPR011990">
    <property type="entry name" value="TPR-like_helical_dom_sf"/>
</dbReference>
<evidence type="ECO:0000256" key="4">
    <source>
        <dbReference type="ARBA" id="ARBA00023163"/>
    </source>
</evidence>
<dbReference type="SUPFAM" id="SSF50370">
    <property type="entry name" value="Ricin B-like lectins"/>
    <property type="match status" value="1"/>
</dbReference>
<feature type="region of interest" description="Disordered" evidence="6">
    <location>
        <begin position="302"/>
        <end position="327"/>
    </location>
</feature>
<feature type="region of interest" description="Disordered" evidence="6">
    <location>
        <begin position="240"/>
        <end position="272"/>
    </location>
</feature>
<name>A0A7Z0WU90_9PSEU</name>
<dbReference type="InterPro" id="IPR051677">
    <property type="entry name" value="AfsR-DnrI-RedD_regulator"/>
</dbReference>
<dbReference type="SUPFAM" id="SSF48452">
    <property type="entry name" value="TPR-like"/>
    <property type="match status" value="1"/>
</dbReference>
<protein>
    <recommendedName>
        <fullName evidence="7">OmpR/PhoB-type domain-containing protein</fullName>
    </recommendedName>
</protein>
<dbReference type="PANTHER" id="PTHR35807">
    <property type="entry name" value="TRANSCRIPTIONAL REGULATOR REDD-RELATED"/>
    <property type="match status" value="1"/>
</dbReference>
<keyword evidence="4" id="KW-0804">Transcription</keyword>
<dbReference type="GO" id="GO:0006355">
    <property type="term" value="P:regulation of DNA-templated transcription"/>
    <property type="evidence" value="ECO:0007669"/>
    <property type="project" value="InterPro"/>
</dbReference>
<dbReference type="InterPro" id="IPR005158">
    <property type="entry name" value="BTAD"/>
</dbReference>
<dbReference type="Proteomes" id="UP000185696">
    <property type="component" value="Unassembled WGS sequence"/>
</dbReference>
<dbReference type="Gene3D" id="2.80.10.50">
    <property type="match status" value="1"/>
</dbReference>
<dbReference type="InterPro" id="IPR036388">
    <property type="entry name" value="WH-like_DNA-bd_sf"/>
</dbReference>
<reference evidence="8 9" key="1">
    <citation type="submission" date="2016-12" db="EMBL/GenBank/DDBJ databases">
        <title>The draft genome sequence of Actinophytocola xinjiangensis.</title>
        <authorList>
            <person name="Wang W."/>
            <person name="Yuan L."/>
        </authorList>
    </citation>
    <scope>NUCLEOTIDE SEQUENCE [LARGE SCALE GENOMIC DNA]</scope>
    <source>
        <strain evidence="8 9">CGMCC 4.4663</strain>
    </source>
</reference>
<sequence length="478" mass="51636">MPAEFTLLGEVQVLVDGQPVDLGHARQRCVLAVLLVDANRLVHTPALVDRVWGDQAPARARNALYGYIHHLRAALDGAADIQRKDGGYLLEVDPNTVDLHRFRALVASARATDDDRHGLTLLDDALALWRGEAFAGTSSPWLDGVRDTLDHDHLQARLDHHDLALGHGRHAEVLPDLLRLAEEHPLDERIAGQLMLALHRSGRSAAALDHYHRLRRRLADDLGVDPGPRVQEVFQLMLANDSPPEPRTPEPAPAEPPPDAPTADQVKPAPGPLRSRTGVIVSIAALILVMAGVLVATQTLRPDDPPAGASPSDTAGSSPAPSISLDPRIPQPAVYDFQLVHSSLCLSERPDQSSGDGEVMQTDCRTDVPVYSLVPWLTGVYRILSDHPQFGEGCLGVRKALKDPGAPVYNDYCDLEAAEEFSVEPFPSVKDGFLIRAIHSGMCLMAENASVIKETPIIQAPCTPDGAGQVFRLIPPVG</sequence>
<dbReference type="Gene3D" id="1.25.40.10">
    <property type="entry name" value="Tetratricopeptide repeat domain"/>
    <property type="match status" value="1"/>
</dbReference>
<dbReference type="Pfam" id="PF03704">
    <property type="entry name" value="BTAD"/>
    <property type="match status" value="1"/>
</dbReference>
<dbReference type="InterPro" id="IPR016032">
    <property type="entry name" value="Sig_transdc_resp-reg_C-effctor"/>
</dbReference>
<evidence type="ECO:0000313" key="9">
    <source>
        <dbReference type="Proteomes" id="UP000185696"/>
    </source>
</evidence>
<dbReference type="GO" id="GO:0000160">
    <property type="term" value="P:phosphorelay signal transduction system"/>
    <property type="evidence" value="ECO:0007669"/>
    <property type="project" value="InterPro"/>
</dbReference>
<dbReference type="PROSITE" id="PS51755">
    <property type="entry name" value="OMPR_PHOB"/>
    <property type="match status" value="1"/>
</dbReference>
<dbReference type="CDD" id="cd00161">
    <property type="entry name" value="beta-trefoil_Ricin-like"/>
    <property type="match status" value="1"/>
</dbReference>
<dbReference type="RefSeq" id="WP_075130979.1">
    <property type="nucleotide sequence ID" value="NZ_MSIF01000001.1"/>
</dbReference>
<gene>
    <name evidence="8" type="ORF">BLA60_02310</name>
</gene>
<dbReference type="SMART" id="SM01043">
    <property type="entry name" value="BTAD"/>
    <property type="match status" value="1"/>
</dbReference>
<feature type="compositionally biased region" description="Low complexity" evidence="6">
    <location>
        <begin position="306"/>
        <end position="322"/>
    </location>
</feature>
<evidence type="ECO:0000256" key="2">
    <source>
        <dbReference type="ARBA" id="ARBA00023015"/>
    </source>
</evidence>
<dbReference type="InterPro" id="IPR035992">
    <property type="entry name" value="Ricin_B-like_lectins"/>
</dbReference>
<accession>A0A7Z0WU90</accession>
<dbReference type="AlphaFoldDB" id="A0A7Z0WU90"/>